<dbReference type="EMBL" id="JBHLXE010000108">
    <property type="protein sequence ID" value="MFC0180668.1"/>
    <property type="molecule type" value="Genomic_DNA"/>
</dbReference>
<proteinExistence type="predicted"/>
<dbReference type="InterPro" id="IPR029058">
    <property type="entry name" value="AB_hydrolase_fold"/>
</dbReference>
<name>A0ABV6CCF7_9GAMM</name>
<keyword evidence="3" id="KW-1185">Reference proteome</keyword>
<organism evidence="2 3">
    <name type="scientific">Thorsellia kenyensis</name>
    <dbReference type="NCBI Taxonomy" id="1549888"/>
    <lineage>
        <taxon>Bacteria</taxon>
        <taxon>Pseudomonadati</taxon>
        <taxon>Pseudomonadota</taxon>
        <taxon>Gammaproteobacteria</taxon>
        <taxon>Enterobacterales</taxon>
        <taxon>Thorselliaceae</taxon>
        <taxon>Thorsellia</taxon>
    </lineage>
</organism>
<reference evidence="2 3" key="1">
    <citation type="submission" date="2024-09" db="EMBL/GenBank/DDBJ databases">
        <authorList>
            <person name="Sun Q."/>
            <person name="Mori K."/>
        </authorList>
    </citation>
    <scope>NUCLEOTIDE SEQUENCE [LARGE SCALE GENOMIC DNA]</scope>
    <source>
        <strain evidence="2 3">CCM 8545</strain>
    </source>
</reference>
<comment type="caution">
    <text evidence="2">The sequence shown here is derived from an EMBL/GenBank/DDBJ whole genome shotgun (WGS) entry which is preliminary data.</text>
</comment>
<dbReference type="RefSeq" id="WP_385877791.1">
    <property type="nucleotide sequence ID" value="NZ_JBHLXE010000108.1"/>
</dbReference>
<evidence type="ECO:0000313" key="3">
    <source>
        <dbReference type="Proteomes" id="UP001589758"/>
    </source>
</evidence>
<accession>A0ABV6CCF7</accession>
<sequence>MSVRLIKRWTKRLLMLALVALCTFMVIRIYDSQRGLRLEVWHRYVPNELTAEEIDKMSFAEYLKEEERIFLEVKQNVVMPLAQGQTLSVSDIDGFDDEMEIDDTLVAEKNWKDYFSGLKKKSSELGINGIPLNRYLEESAVYPGNFEQDWNRTYIMKPDNDLFPKPRGAVVLLHGLTDTPYSLRNMADLYRQKGFIAIGLRLPAHGTVPAALSKVDWEDWLAATRLGVREAQRLIPENAPLHIVGFSNGGALAMKYALDAIEDPNLVKPDHLVLISPMIGITSFARFAGIAGWPAVFPPFAKAAWLSVLPEFNPFKYNSFPVNGARQSHLLTSVLQQQISDFSNRDLLKDLPPVVTFQSVVDFTVSTRAVITALYNKLPANGSELILFDINRAANFDILMRSSTISNVDQLLPQTPRNYDATVITNREKYNSEVVARTEKALTNEAIVEPLGMNYPSEFFSLSHVAIPFSANDPLYGSSPSNPTQYGINLGSLAVRGERSVLLVDLDTLLRASSNPFYEYMTQRIADDVDESIEAVKVMP</sequence>
<dbReference type="Proteomes" id="UP001589758">
    <property type="component" value="Unassembled WGS sequence"/>
</dbReference>
<gene>
    <name evidence="2" type="ORF">ACFFIT_11355</name>
</gene>
<dbReference type="GO" id="GO:0016787">
    <property type="term" value="F:hydrolase activity"/>
    <property type="evidence" value="ECO:0007669"/>
    <property type="project" value="UniProtKB-KW"/>
</dbReference>
<keyword evidence="2" id="KW-0378">Hydrolase</keyword>
<protein>
    <submittedName>
        <fullName evidence="2">Alpha/beta hydrolase</fullName>
    </submittedName>
</protein>
<dbReference type="Pfam" id="PF12697">
    <property type="entry name" value="Abhydrolase_6"/>
    <property type="match status" value="1"/>
</dbReference>
<dbReference type="InterPro" id="IPR000073">
    <property type="entry name" value="AB_hydrolase_1"/>
</dbReference>
<dbReference type="Gene3D" id="3.40.50.1820">
    <property type="entry name" value="alpha/beta hydrolase"/>
    <property type="match status" value="1"/>
</dbReference>
<feature type="domain" description="AB hydrolase-1" evidence="1">
    <location>
        <begin position="170"/>
        <end position="327"/>
    </location>
</feature>
<evidence type="ECO:0000313" key="2">
    <source>
        <dbReference type="EMBL" id="MFC0180668.1"/>
    </source>
</evidence>
<dbReference type="SUPFAM" id="SSF53474">
    <property type="entry name" value="alpha/beta-Hydrolases"/>
    <property type="match status" value="1"/>
</dbReference>
<evidence type="ECO:0000259" key="1">
    <source>
        <dbReference type="Pfam" id="PF12697"/>
    </source>
</evidence>